<accession>A0ACD3AT10</accession>
<proteinExistence type="predicted"/>
<dbReference type="Proteomes" id="UP000308600">
    <property type="component" value="Unassembled WGS sequence"/>
</dbReference>
<gene>
    <name evidence="1" type="ORF">BDN72DRAFT_769258</name>
</gene>
<name>A0ACD3AT10_9AGAR</name>
<evidence type="ECO:0000313" key="1">
    <source>
        <dbReference type="EMBL" id="TFK68459.1"/>
    </source>
</evidence>
<evidence type="ECO:0000313" key="2">
    <source>
        <dbReference type="Proteomes" id="UP000308600"/>
    </source>
</evidence>
<dbReference type="EMBL" id="ML208351">
    <property type="protein sequence ID" value="TFK68459.1"/>
    <property type="molecule type" value="Genomic_DNA"/>
</dbReference>
<keyword evidence="2" id="KW-1185">Reference proteome</keyword>
<sequence length="773" mass="82110">MAERPVSVADSLVAPASIPLHHNDHDPFFEPPRASFLAATDSSGSVRDITAPSTPAQNNAPLLPASHRFANDSEVQLEKTTPDAEEPKPRRWRLYLGLLALLVVVVLVVVLPVFFTVIKPKQNAVNESSHGSSSAPTAHGSSPSGAPAVPSGAITGGDGSTVTTVDGSTFVYNNQFGGYWWHDPNDPFNNNARPNSWTPPLNQSWTWGQDRVFGVNLGGWFVLEPFISPALFQKYPGASDEWTLSTAMAADTSAGGGLQQLEDHYNTFITEQDIAEIAGAGMNWVRIPIPFWAVDKWPGEPFLAQTSWKYILRAIEWCRKYGVRVNIDLHTIPGSQNGYNHSGKGGEVDFLNGVMGFANAQRAMDYIRILSEFFAQPQYNEVIGMFGIMNEPLLDTIGRQQLSSFYLETYQMIRGITGIGAGKGFYISFHDGFSGFGNWDGFLAGADRIALDTHPYMSFDTTISTAPIDTGTGAGAGGPWPGQACTRWASAMNSSQTGFGITTAGEYSNGINDCGLFLRGISGDHTYTGDCSVWQDSSNWSEGTKAGLLQFALASMDALGDTFFWTWKIGNSTAGIVESPLWSYQLGLQGGWMPTDPRTSVGTCASLGVSGPIFDGQYESWQTGGAGAGQLAAAATDSFPWPPPSISNAGAPSLLPSYTPTAPIPTLPPISLTPTPKPTVNVGDGWFNAQDTAGAMTTIEGCTYPDAWGALNAAIPPVCGGGDLGAQTAVLPLPLTTSTDDDSVPPVATAPPVPGLPTRSIPVVPTVIPIGAR</sequence>
<protein>
    <submittedName>
        <fullName evidence="1">Glycoside hydrolase</fullName>
    </submittedName>
</protein>
<keyword evidence="1" id="KW-0378">Hydrolase</keyword>
<organism evidence="1 2">
    <name type="scientific">Pluteus cervinus</name>
    <dbReference type="NCBI Taxonomy" id="181527"/>
    <lineage>
        <taxon>Eukaryota</taxon>
        <taxon>Fungi</taxon>
        <taxon>Dikarya</taxon>
        <taxon>Basidiomycota</taxon>
        <taxon>Agaricomycotina</taxon>
        <taxon>Agaricomycetes</taxon>
        <taxon>Agaricomycetidae</taxon>
        <taxon>Agaricales</taxon>
        <taxon>Pluteineae</taxon>
        <taxon>Pluteaceae</taxon>
        <taxon>Pluteus</taxon>
    </lineage>
</organism>
<reference evidence="1 2" key="1">
    <citation type="journal article" date="2019" name="Nat. Ecol. Evol.">
        <title>Megaphylogeny resolves global patterns of mushroom evolution.</title>
        <authorList>
            <person name="Varga T."/>
            <person name="Krizsan K."/>
            <person name="Foldi C."/>
            <person name="Dima B."/>
            <person name="Sanchez-Garcia M."/>
            <person name="Sanchez-Ramirez S."/>
            <person name="Szollosi G.J."/>
            <person name="Szarkandi J.G."/>
            <person name="Papp V."/>
            <person name="Albert L."/>
            <person name="Andreopoulos W."/>
            <person name="Angelini C."/>
            <person name="Antonin V."/>
            <person name="Barry K.W."/>
            <person name="Bougher N.L."/>
            <person name="Buchanan P."/>
            <person name="Buyck B."/>
            <person name="Bense V."/>
            <person name="Catcheside P."/>
            <person name="Chovatia M."/>
            <person name="Cooper J."/>
            <person name="Damon W."/>
            <person name="Desjardin D."/>
            <person name="Finy P."/>
            <person name="Geml J."/>
            <person name="Haridas S."/>
            <person name="Hughes K."/>
            <person name="Justo A."/>
            <person name="Karasinski D."/>
            <person name="Kautmanova I."/>
            <person name="Kiss B."/>
            <person name="Kocsube S."/>
            <person name="Kotiranta H."/>
            <person name="LaButti K.M."/>
            <person name="Lechner B.E."/>
            <person name="Liimatainen K."/>
            <person name="Lipzen A."/>
            <person name="Lukacs Z."/>
            <person name="Mihaltcheva S."/>
            <person name="Morgado L.N."/>
            <person name="Niskanen T."/>
            <person name="Noordeloos M.E."/>
            <person name="Ohm R.A."/>
            <person name="Ortiz-Santana B."/>
            <person name="Ovrebo C."/>
            <person name="Racz N."/>
            <person name="Riley R."/>
            <person name="Savchenko A."/>
            <person name="Shiryaev A."/>
            <person name="Soop K."/>
            <person name="Spirin V."/>
            <person name="Szebenyi C."/>
            <person name="Tomsovsky M."/>
            <person name="Tulloss R.E."/>
            <person name="Uehling J."/>
            <person name="Grigoriev I.V."/>
            <person name="Vagvolgyi C."/>
            <person name="Papp T."/>
            <person name="Martin F.M."/>
            <person name="Miettinen O."/>
            <person name="Hibbett D.S."/>
            <person name="Nagy L.G."/>
        </authorList>
    </citation>
    <scope>NUCLEOTIDE SEQUENCE [LARGE SCALE GENOMIC DNA]</scope>
    <source>
        <strain evidence="1 2">NL-1719</strain>
    </source>
</reference>